<name>A0ABS1QR71_9GAMM</name>
<evidence type="ECO:0000256" key="1">
    <source>
        <dbReference type="ARBA" id="ARBA00004442"/>
    </source>
</evidence>
<dbReference type="PRINTS" id="PR01032">
    <property type="entry name" value="PHAGEIV"/>
</dbReference>
<accession>A0ABS1QR71</accession>
<dbReference type="Proteomes" id="UP000638570">
    <property type="component" value="Unassembled WGS sequence"/>
</dbReference>
<comment type="subcellular location">
    <subcellularLocation>
        <location evidence="1 8">Cell outer membrane</location>
    </subcellularLocation>
</comment>
<dbReference type="SMART" id="SM00965">
    <property type="entry name" value="STN"/>
    <property type="match status" value="1"/>
</dbReference>
<dbReference type="Pfam" id="PF00263">
    <property type="entry name" value="Secretin"/>
    <property type="match status" value="1"/>
</dbReference>
<evidence type="ECO:0000256" key="2">
    <source>
        <dbReference type="ARBA" id="ARBA00006304"/>
    </source>
</evidence>
<comment type="similarity">
    <text evidence="2">Belongs to the bacterial secretin family. PilQ subfamily.</text>
</comment>
<dbReference type="NCBIfam" id="TIGR02515">
    <property type="entry name" value="IV_pilus_PilQ"/>
    <property type="match status" value="1"/>
</dbReference>
<keyword evidence="3 8" id="KW-0813">Transport</keyword>
<protein>
    <submittedName>
        <fullName evidence="10">Type IV pilus secretin PilQ family protein</fullName>
    </submittedName>
</protein>
<evidence type="ECO:0000256" key="3">
    <source>
        <dbReference type="ARBA" id="ARBA00022448"/>
    </source>
</evidence>
<evidence type="ECO:0000256" key="8">
    <source>
        <dbReference type="RuleBase" id="RU004004"/>
    </source>
</evidence>
<dbReference type="Gene3D" id="3.30.1370.120">
    <property type="match status" value="1"/>
</dbReference>
<evidence type="ECO:0000259" key="9">
    <source>
        <dbReference type="SMART" id="SM00965"/>
    </source>
</evidence>
<gene>
    <name evidence="10" type="ORF">JKV55_04625</name>
</gene>
<reference evidence="11" key="1">
    <citation type="submission" date="2021-01" db="EMBL/GenBank/DDBJ databases">
        <title>Genome public.</title>
        <authorList>
            <person name="Liu C."/>
            <person name="Sun Q."/>
        </authorList>
    </citation>
    <scope>NUCLEOTIDE SEQUENCE [LARGE SCALE GENOMIC DNA]</scope>
    <source>
        <strain evidence="11">CGMCC 1.18722</strain>
    </source>
</reference>
<keyword evidence="5" id="KW-0653">Protein transport</keyword>
<keyword evidence="11" id="KW-1185">Reference proteome</keyword>
<dbReference type="Gene3D" id="3.30.1370.130">
    <property type="match status" value="1"/>
</dbReference>
<comment type="caution">
    <text evidence="10">The sequence shown here is derived from an EMBL/GenBank/DDBJ whole genome shotgun (WGS) entry which is preliminary data.</text>
</comment>
<dbReference type="InterPro" id="IPR004845">
    <property type="entry name" value="T2SS_GspD_CS"/>
</dbReference>
<dbReference type="InterPro" id="IPR038591">
    <property type="entry name" value="NolW-like_sf"/>
</dbReference>
<evidence type="ECO:0000256" key="5">
    <source>
        <dbReference type="ARBA" id="ARBA00022927"/>
    </source>
</evidence>
<dbReference type="InterPro" id="IPR021731">
    <property type="entry name" value="AMIN_dom"/>
</dbReference>
<evidence type="ECO:0000313" key="10">
    <source>
        <dbReference type="EMBL" id="MBL1376623.1"/>
    </source>
</evidence>
<organism evidence="10 11">
    <name type="scientific">Zobellella iuensis</name>
    <dbReference type="NCBI Taxonomy" id="2803811"/>
    <lineage>
        <taxon>Bacteria</taxon>
        <taxon>Pseudomonadati</taxon>
        <taxon>Pseudomonadota</taxon>
        <taxon>Gammaproteobacteria</taxon>
        <taxon>Aeromonadales</taxon>
        <taxon>Aeromonadaceae</taxon>
        <taxon>Zobellella</taxon>
    </lineage>
</organism>
<dbReference type="InterPro" id="IPR013355">
    <property type="entry name" value="Pilus_4_PilQ"/>
</dbReference>
<dbReference type="InterPro" id="IPR001775">
    <property type="entry name" value="GspD/PilQ"/>
</dbReference>
<dbReference type="InterPro" id="IPR004846">
    <property type="entry name" value="T2SS/T3SS_dom"/>
</dbReference>
<dbReference type="Gene3D" id="2.60.40.3470">
    <property type="match status" value="1"/>
</dbReference>
<feature type="domain" description="Secretin/TonB short N-terminal" evidence="9">
    <location>
        <begin position="286"/>
        <end position="334"/>
    </location>
</feature>
<dbReference type="PANTHER" id="PTHR30604">
    <property type="entry name" value="PROTEIN TRANSPORT PROTEIN HOFQ"/>
    <property type="match status" value="1"/>
</dbReference>
<dbReference type="Pfam" id="PF03958">
    <property type="entry name" value="Secretin_N"/>
    <property type="match status" value="1"/>
</dbReference>
<proteinExistence type="inferred from homology"/>
<sequence>MGMAVKLMPWLAFSLVLTGQGRAAVSLESIRVNPLTGDQLVLELEFDGPPPAITEIMRHQPDRLVLQIPGGDSALQENLIPIERQGINAVDVRRVGANLEVALGMDRIQPYRLQAEGRRLQLLLGAGVSGTGSDGATLPSGATNAITGIDFRRGRDGQGLVLVNLDRASAAVDMQVSGQRLFAKFLNTHIADALLQVLDVNDFATVVSRIGSTREAGHSLLTVETSGAFDYRYDQSERLFVLEVARPAAAAPSDARQPYGGKPISMNFQDIPVRSVLQLIADFNNFNLVTSDAVQGNITLRLDGVPWEQALDTILQVRGLDKRLDGNILLVAPAAELARQEQQQLENRQAKEVLAPLVTELLQVSYAKAVEVVALLTNESTRLLTERGAIAVDDRTNTLVIRDTRESIDHIRRMLELLDVPIKQVVIEARMVTIDDGFEEAFGVRWGYSNDSSGGSNRQRVSGTLEGVRAGDNDTSLNVNLPVAGAAGSIAFQIAKLGGGRILDLELSALERENRAEIIASPRVTTSNQRPALIEQGTQIPFSSSSDGGTEVQFRNAVLSLMVTPQITPDNRVVLDLTVTQDTIGERIPQATGGEAVAINTQSITTQVLVNDGETLVLGGIFQQNISRNVTKVPVLGDIPVVGNLFKTIRDNNSKRELIIFVTPRIVHDSI</sequence>
<evidence type="ECO:0000256" key="6">
    <source>
        <dbReference type="ARBA" id="ARBA00023136"/>
    </source>
</evidence>
<evidence type="ECO:0000256" key="7">
    <source>
        <dbReference type="ARBA" id="ARBA00023237"/>
    </source>
</evidence>
<dbReference type="PANTHER" id="PTHR30604:SF1">
    <property type="entry name" value="DNA UTILIZATION PROTEIN HOFQ"/>
    <property type="match status" value="1"/>
</dbReference>
<dbReference type="InterPro" id="IPR011662">
    <property type="entry name" value="Secretin/TonB_short_N"/>
</dbReference>
<dbReference type="PROSITE" id="PS00875">
    <property type="entry name" value="T2SP_D"/>
    <property type="match status" value="1"/>
</dbReference>
<evidence type="ECO:0000313" key="11">
    <source>
        <dbReference type="Proteomes" id="UP000638570"/>
    </source>
</evidence>
<dbReference type="EMBL" id="JAERTZ010000012">
    <property type="protein sequence ID" value="MBL1376623.1"/>
    <property type="molecule type" value="Genomic_DNA"/>
</dbReference>
<evidence type="ECO:0000256" key="4">
    <source>
        <dbReference type="ARBA" id="ARBA00022729"/>
    </source>
</evidence>
<dbReference type="PRINTS" id="PR00811">
    <property type="entry name" value="BCTERIALGSPD"/>
</dbReference>
<keyword evidence="6" id="KW-0472">Membrane</keyword>
<dbReference type="InterPro" id="IPR051808">
    <property type="entry name" value="Type_IV_pilus_biogenesis"/>
</dbReference>
<keyword evidence="7" id="KW-0998">Cell outer membrane</keyword>
<dbReference type="InterPro" id="IPR005644">
    <property type="entry name" value="NolW-like"/>
</dbReference>
<dbReference type="Pfam" id="PF11741">
    <property type="entry name" value="AMIN"/>
    <property type="match status" value="2"/>
</dbReference>
<keyword evidence="4" id="KW-0732">Signal</keyword>